<evidence type="ECO:0000313" key="10">
    <source>
        <dbReference type="EMBL" id="QOL48612.1"/>
    </source>
</evidence>
<evidence type="ECO:0000256" key="1">
    <source>
        <dbReference type="ARBA" id="ARBA00004370"/>
    </source>
</evidence>
<dbReference type="EMBL" id="CP062941">
    <property type="protein sequence ID" value="QOL48612.1"/>
    <property type="molecule type" value="Genomic_DNA"/>
</dbReference>
<dbReference type="KEGG" id="mlir:LPB04_16800"/>
<dbReference type="Gene3D" id="2.20.200.10">
    <property type="entry name" value="Outer membrane efflux proteins (OEP)"/>
    <property type="match status" value="1"/>
</dbReference>
<gene>
    <name evidence="10" type="ORF">LPB04_16800</name>
</gene>
<dbReference type="GO" id="GO:0005886">
    <property type="term" value="C:plasma membrane"/>
    <property type="evidence" value="ECO:0007669"/>
    <property type="project" value="UniProtKB-SubCell"/>
</dbReference>
<dbReference type="Proteomes" id="UP000593875">
    <property type="component" value="Chromosome"/>
</dbReference>
<keyword evidence="6 9" id="KW-0472">Membrane</keyword>
<sequence length="480" mass="51016">MRHFRLTLIAGAALALAGCVHVPKDAGTARAPDFTAAQHAAAIDLGRDAWPVERWWQDYRDPQLDKLVEQALAGNPSLAVAAARVRLAGAQLNAERAAGGLQAGLETGINRQRYSANGFFPAPIGGSWYTDTTVQGRISYEVDWWGKHRAQVAAAIGEQNAAAAQASQAQQALAASVAQSYFRLQLLWARADNVSELLRIEQRLLQDRKARLARGLATVDAQRNIELELGKLAEQAALLDTQAAREREALRALVAAGPNDFAALERGLPQGAQATLPRELGMELLARRPDLQAARWRVEAALGRAAAAEAAFYPDLNLSGAVGLNAVSLGKLLRGASRTFLAGAVLDLPLFDSGRLDANLGIARAERDALLAEYNESVLNAVRDVAAVGATLQGIERELRAHDASSQASARLAASAEARLARGLAERSAVLQAQLEVLRQRGAALQLQDAQLQTQVALVKALGGGYRAAPVHTAANALTK</sequence>
<dbReference type="PANTHER" id="PTHR30203:SF20">
    <property type="entry name" value="MULTIDRUG RESISTANCE OUTER MEMBRANE PROTEIN MDTP-RELATED"/>
    <property type="match status" value="1"/>
</dbReference>
<evidence type="ECO:0000256" key="8">
    <source>
        <dbReference type="ARBA" id="ARBA00023288"/>
    </source>
</evidence>
<dbReference type="NCBIfam" id="TIGR01845">
    <property type="entry name" value="outer_NodT"/>
    <property type="match status" value="1"/>
</dbReference>
<keyword evidence="8 9" id="KW-0449">Lipoprotein</keyword>
<evidence type="ECO:0000256" key="7">
    <source>
        <dbReference type="ARBA" id="ARBA00023139"/>
    </source>
</evidence>
<name>A0A7L9U2U9_9BURK</name>
<keyword evidence="4 9" id="KW-0812">Transmembrane</keyword>
<dbReference type="SUPFAM" id="SSF56954">
    <property type="entry name" value="Outer membrane efflux proteins (OEP)"/>
    <property type="match status" value="1"/>
</dbReference>
<feature type="signal peptide" evidence="9">
    <location>
        <begin position="1"/>
        <end position="17"/>
    </location>
</feature>
<evidence type="ECO:0000256" key="9">
    <source>
        <dbReference type="RuleBase" id="RU362097"/>
    </source>
</evidence>
<keyword evidence="7 9" id="KW-0564">Palmitate</keyword>
<dbReference type="InterPro" id="IPR003423">
    <property type="entry name" value="OMP_efflux"/>
</dbReference>
<dbReference type="InterPro" id="IPR010131">
    <property type="entry name" value="MdtP/NodT-like"/>
</dbReference>
<reference evidence="10 11" key="1">
    <citation type="submission" date="2020-10" db="EMBL/GenBank/DDBJ databases">
        <title>Genome sequencing of Massilia sp. LPB0304.</title>
        <authorList>
            <person name="Kim J."/>
        </authorList>
    </citation>
    <scope>NUCLEOTIDE SEQUENCE [LARGE SCALE GENOMIC DNA]</scope>
    <source>
        <strain evidence="10 11">LPB0304</strain>
    </source>
</reference>
<evidence type="ECO:0000256" key="6">
    <source>
        <dbReference type="ARBA" id="ARBA00023136"/>
    </source>
</evidence>
<keyword evidence="11" id="KW-1185">Reference proteome</keyword>
<dbReference type="GO" id="GO:0015562">
    <property type="term" value="F:efflux transmembrane transporter activity"/>
    <property type="evidence" value="ECO:0007669"/>
    <property type="project" value="InterPro"/>
</dbReference>
<evidence type="ECO:0000256" key="4">
    <source>
        <dbReference type="ARBA" id="ARBA00022692"/>
    </source>
</evidence>
<feature type="chain" id="PRO_5033107148" evidence="9">
    <location>
        <begin position="18"/>
        <end position="480"/>
    </location>
</feature>
<evidence type="ECO:0000256" key="2">
    <source>
        <dbReference type="ARBA" id="ARBA00007613"/>
    </source>
</evidence>
<organism evidence="10 11">
    <name type="scientific">Massilia litorea</name>
    <dbReference type="NCBI Taxonomy" id="2769491"/>
    <lineage>
        <taxon>Bacteria</taxon>
        <taxon>Pseudomonadati</taxon>
        <taxon>Pseudomonadota</taxon>
        <taxon>Betaproteobacteria</taxon>
        <taxon>Burkholderiales</taxon>
        <taxon>Oxalobacteraceae</taxon>
        <taxon>Telluria group</taxon>
        <taxon>Massilia</taxon>
    </lineage>
</organism>
<dbReference type="Gene3D" id="1.20.1600.10">
    <property type="entry name" value="Outer membrane efflux proteins (OEP)"/>
    <property type="match status" value="1"/>
</dbReference>
<evidence type="ECO:0000256" key="5">
    <source>
        <dbReference type="ARBA" id="ARBA00022729"/>
    </source>
</evidence>
<comment type="subcellular location">
    <subcellularLocation>
        <location evidence="9">Cell membrane</location>
        <topology evidence="9">Lipid-anchor</topology>
    </subcellularLocation>
    <subcellularLocation>
        <location evidence="1">Membrane</location>
    </subcellularLocation>
</comment>
<accession>A0A7L9U2U9</accession>
<proteinExistence type="inferred from homology"/>
<keyword evidence="5 9" id="KW-0732">Signal</keyword>
<dbReference type="PANTHER" id="PTHR30203">
    <property type="entry name" value="OUTER MEMBRANE CATION EFFLUX PROTEIN"/>
    <property type="match status" value="1"/>
</dbReference>
<evidence type="ECO:0000256" key="3">
    <source>
        <dbReference type="ARBA" id="ARBA00022452"/>
    </source>
</evidence>
<protein>
    <submittedName>
        <fullName evidence="10">Efflux transporter outer membrane subunit</fullName>
    </submittedName>
</protein>
<dbReference type="Pfam" id="PF02321">
    <property type="entry name" value="OEP"/>
    <property type="match status" value="2"/>
</dbReference>
<keyword evidence="3 9" id="KW-1134">Transmembrane beta strand</keyword>
<dbReference type="PROSITE" id="PS51257">
    <property type="entry name" value="PROKAR_LIPOPROTEIN"/>
    <property type="match status" value="1"/>
</dbReference>
<evidence type="ECO:0000313" key="11">
    <source>
        <dbReference type="Proteomes" id="UP000593875"/>
    </source>
</evidence>
<dbReference type="RefSeq" id="WP_193685655.1">
    <property type="nucleotide sequence ID" value="NZ_CP062941.1"/>
</dbReference>
<dbReference type="AlphaFoldDB" id="A0A7L9U2U9"/>
<comment type="similarity">
    <text evidence="2 9">Belongs to the outer membrane factor (OMF) (TC 1.B.17) family.</text>
</comment>